<keyword evidence="2" id="KW-0472">Membrane</keyword>
<protein>
    <submittedName>
        <fullName evidence="3">Uncharacterized protein</fullName>
    </submittedName>
</protein>
<evidence type="ECO:0000256" key="1">
    <source>
        <dbReference type="SAM" id="MobiDB-lite"/>
    </source>
</evidence>
<proteinExistence type="predicted"/>
<accession>A0A367LR76</accession>
<comment type="caution">
    <text evidence="3">The sequence shown here is derived from an EMBL/GenBank/DDBJ whole genome shotgun (WGS) entry which is preliminary data.</text>
</comment>
<gene>
    <name evidence="3" type="ORF">L249_2692</name>
</gene>
<keyword evidence="2" id="KW-0812">Transmembrane</keyword>
<dbReference type="Proteomes" id="UP000253664">
    <property type="component" value="Unassembled WGS sequence"/>
</dbReference>
<feature type="transmembrane region" description="Helical" evidence="2">
    <location>
        <begin position="99"/>
        <end position="123"/>
    </location>
</feature>
<feature type="region of interest" description="Disordered" evidence="1">
    <location>
        <begin position="32"/>
        <end position="88"/>
    </location>
</feature>
<feature type="compositionally biased region" description="Polar residues" evidence="1">
    <location>
        <begin position="51"/>
        <end position="63"/>
    </location>
</feature>
<evidence type="ECO:0000256" key="2">
    <source>
        <dbReference type="SAM" id="Phobius"/>
    </source>
</evidence>
<keyword evidence="2" id="KW-1133">Transmembrane helix</keyword>
<dbReference type="OrthoDB" id="5425637at2759"/>
<feature type="compositionally biased region" description="Low complexity" evidence="1">
    <location>
        <begin position="66"/>
        <end position="88"/>
    </location>
</feature>
<organism evidence="3 4">
    <name type="scientific">Ophiocordyceps polyrhachis-furcata BCC 54312</name>
    <dbReference type="NCBI Taxonomy" id="1330021"/>
    <lineage>
        <taxon>Eukaryota</taxon>
        <taxon>Fungi</taxon>
        <taxon>Dikarya</taxon>
        <taxon>Ascomycota</taxon>
        <taxon>Pezizomycotina</taxon>
        <taxon>Sordariomycetes</taxon>
        <taxon>Hypocreomycetidae</taxon>
        <taxon>Hypocreales</taxon>
        <taxon>Ophiocordycipitaceae</taxon>
        <taxon>Ophiocordyceps</taxon>
    </lineage>
</organism>
<keyword evidence="4" id="KW-1185">Reference proteome</keyword>
<evidence type="ECO:0000313" key="4">
    <source>
        <dbReference type="Proteomes" id="UP000253664"/>
    </source>
</evidence>
<dbReference type="AlphaFoldDB" id="A0A367LR76"/>
<feature type="compositionally biased region" description="Basic and acidic residues" evidence="1">
    <location>
        <begin position="181"/>
        <end position="190"/>
    </location>
</feature>
<feature type="region of interest" description="Disordered" evidence="1">
    <location>
        <begin position="151"/>
        <end position="204"/>
    </location>
</feature>
<dbReference type="EMBL" id="LKCN02000001">
    <property type="protein sequence ID" value="RCI16954.1"/>
    <property type="molecule type" value="Genomic_DNA"/>
</dbReference>
<evidence type="ECO:0000313" key="3">
    <source>
        <dbReference type="EMBL" id="RCI16954.1"/>
    </source>
</evidence>
<reference evidence="3 4" key="1">
    <citation type="journal article" date="2015" name="BMC Genomics">
        <title>Insights from the genome of Ophiocordyceps polyrhachis-furcata to pathogenicity and host specificity in insect fungi.</title>
        <authorList>
            <person name="Wichadakul D."/>
            <person name="Kobmoo N."/>
            <person name="Ingsriswang S."/>
            <person name="Tangphatsornruang S."/>
            <person name="Chantasingh D."/>
            <person name="Luangsa-ard J.J."/>
            <person name="Eurwilaichitr L."/>
        </authorList>
    </citation>
    <scope>NUCLEOTIDE SEQUENCE [LARGE SCALE GENOMIC DNA]</scope>
    <source>
        <strain evidence="3 4">BCC 54312</strain>
    </source>
</reference>
<sequence length="204" mass="21505">MPYTALQGGVLSMLLDSTAGVTRNHVMGVFDSYRDRKQNPATPGYGKSESKMTASEPQATHTTYEGDAGSGAAPGAQSGVDAGASGSNSGAMSLPTGGLIAIVVIVVAVCLIGATTTTLYFLTKKREWKLRERVRKSARRVASVLTPRRAQFPNSAHKPATSFSGGRAQLTDKMPPLSSHTRLEDLEKGKAQAQVRSKADEPDA</sequence>
<name>A0A367LR76_9HYPO</name>